<comment type="catalytic activity">
    <reaction evidence="6">
        <text>(6S)-NADHX + ADP = AMP + phosphate + NADH + H(+)</text>
        <dbReference type="Rhea" id="RHEA:32223"/>
        <dbReference type="ChEBI" id="CHEBI:15378"/>
        <dbReference type="ChEBI" id="CHEBI:43474"/>
        <dbReference type="ChEBI" id="CHEBI:57945"/>
        <dbReference type="ChEBI" id="CHEBI:64074"/>
        <dbReference type="ChEBI" id="CHEBI:456215"/>
        <dbReference type="ChEBI" id="CHEBI:456216"/>
        <dbReference type="EC" id="4.2.1.136"/>
    </reaction>
</comment>
<keyword evidence="5 6" id="KW-0456">Lyase</keyword>
<keyword evidence="9" id="KW-1185">Reference proteome</keyword>
<feature type="binding site" evidence="6">
    <location>
        <position position="162"/>
    </location>
    <ligand>
        <name>(6S)-NADPHX</name>
        <dbReference type="ChEBI" id="CHEBI:64076"/>
    </ligand>
</feature>
<keyword evidence="1 6" id="KW-0547">Nucleotide-binding</keyword>
<dbReference type="Gene3D" id="3.40.1190.20">
    <property type="match status" value="1"/>
</dbReference>
<dbReference type="SUPFAM" id="SSF53613">
    <property type="entry name" value="Ribokinase-like"/>
    <property type="match status" value="1"/>
</dbReference>
<dbReference type="PROSITE" id="PS01049">
    <property type="entry name" value="YJEF_C_1"/>
    <property type="match status" value="1"/>
</dbReference>
<protein>
    <recommendedName>
        <fullName evidence="6">ADP-dependent (S)-NAD(P)H-hydrate dehydratase</fullName>
        <ecNumber evidence="6">4.2.1.136</ecNumber>
    </recommendedName>
    <alternativeName>
        <fullName evidence="6">ADP-dependent NAD(P)HX dehydratase</fullName>
    </alternativeName>
</protein>
<dbReference type="InterPro" id="IPR029056">
    <property type="entry name" value="Ribokinase-like"/>
</dbReference>
<reference evidence="8 9" key="1">
    <citation type="journal article" date="2015" name="Genome Announc.">
        <title>Expanding the biotechnology potential of lactobacilli through comparative genomics of 213 strains and associated genera.</title>
        <authorList>
            <person name="Sun Z."/>
            <person name="Harris H.M."/>
            <person name="McCann A."/>
            <person name="Guo C."/>
            <person name="Argimon S."/>
            <person name="Zhang W."/>
            <person name="Yang X."/>
            <person name="Jeffery I.B."/>
            <person name="Cooney J.C."/>
            <person name="Kagawa T.F."/>
            <person name="Liu W."/>
            <person name="Song Y."/>
            <person name="Salvetti E."/>
            <person name="Wrobel A."/>
            <person name="Rasinkangas P."/>
            <person name="Parkhill J."/>
            <person name="Rea M.C."/>
            <person name="O'Sullivan O."/>
            <person name="Ritari J."/>
            <person name="Douillard F.P."/>
            <person name="Paul Ross R."/>
            <person name="Yang R."/>
            <person name="Briner A.E."/>
            <person name="Felis G.E."/>
            <person name="de Vos W.M."/>
            <person name="Barrangou R."/>
            <person name="Klaenhammer T.R."/>
            <person name="Caufield P.W."/>
            <person name="Cui Y."/>
            <person name="Zhang H."/>
            <person name="O'Toole P.W."/>
        </authorList>
    </citation>
    <scope>NUCLEOTIDE SEQUENCE [LARGE SCALE GENOMIC DNA]</scope>
    <source>
        <strain evidence="8 9">DSM 17758</strain>
    </source>
</reference>
<comment type="caution">
    <text evidence="8">The sequence shown here is derived from an EMBL/GenBank/DDBJ whole genome shotgun (WGS) entry which is preliminary data.</text>
</comment>
<dbReference type="PANTHER" id="PTHR12592:SF0">
    <property type="entry name" value="ATP-DEPENDENT (S)-NAD(P)H-HYDRATE DEHYDRATASE"/>
    <property type="match status" value="1"/>
</dbReference>
<feature type="binding site" evidence="6">
    <location>
        <position position="228"/>
    </location>
    <ligand>
        <name>(6S)-NADPHX</name>
        <dbReference type="ChEBI" id="CHEBI:64076"/>
    </ligand>
</feature>
<proteinExistence type="inferred from homology"/>
<dbReference type="HAMAP" id="MF_01965">
    <property type="entry name" value="NADHX_dehydratase"/>
    <property type="match status" value="1"/>
</dbReference>
<evidence type="ECO:0000256" key="4">
    <source>
        <dbReference type="ARBA" id="ARBA00023027"/>
    </source>
</evidence>
<evidence type="ECO:0000256" key="2">
    <source>
        <dbReference type="ARBA" id="ARBA00022840"/>
    </source>
</evidence>
<gene>
    <name evidence="6" type="primary">nnrD</name>
    <name evidence="8" type="ORF">FC15_GL000788</name>
</gene>
<dbReference type="PROSITE" id="PS01050">
    <property type="entry name" value="YJEF_C_2"/>
    <property type="match status" value="1"/>
</dbReference>
<dbReference type="Pfam" id="PF01256">
    <property type="entry name" value="Carb_kinase"/>
    <property type="match status" value="1"/>
</dbReference>
<name>A0A0R1VQR0_9LACO</name>
<feature type="binding site" evidence="6">
    <location>
        <begin position="199"/>
        <end position="203"/>
    </location>
    <ligand>
        <name>AMP</name>
        <dbReference type="ChEBI" id="CHEBI:456215"/>
    </ligand>
</feature>
<evidence type="ECO:0000259" key="7">
    <source>
        <dbReference type="PROSITE" id="PS51383"/>
    </source>
</evidence>
<organism evidence="8 9">
    <name type="scientific">Lapidilactobacillus concavus DSM 17758</name>
    <dbReference type="NCBI Taxonomy" id="1423735"/>
    <lineage>
        <taxon>Bacteria</taxon>
        <taxon>Bacillati</taxon>
        <taxon>Bacillota</taxon>
        <taxon>Bacilli</taxon>
        <taxon>Lactobacillales</taxon>
        <taxon>Lactobacillaceae</taxon>
        <taxon>Lapidilactobacillus</taxon>
    </lineage>
</organism>
<dbReference type="PROSITE" id="PS51383">
    <property type="entry name" value="YJEF_C_3"/>
    <property type="match status" value="1"/>
</dbReference>
<feature type="binding site" evidence="6">
    <location>
        <position position="43"/>
    </location>
    <ligand>
        <name>(6S)-NADPHX</name>
        <dbReference type="ChEBI" id="CHEBI:64076"/>
    </ligand>
</feature>
<comment type="catalytic activity">
    <reaction evidence="6">
        <text>(6S)-NADPHX + ADP = AMP + phosphate + NADPH + H(+)</text>
        <dbReference type="Rhea" id="RHEA:32235"/>
        <dbReference type="ChEBI" id="CHEBI:15378"/>
        <dbReference type="ChEBI" id="CHEBI:43474"/>
        <dbReference type="ChEBI" id="CHEBI:57783"/>
        <dbReference type="ChEBI" id="CHEBI:64076"/>
        <dbReference type="ChEBI" id="CHEBI:456215"/>
        <dbReference type="ChEBI" id="CHEBI:456216"/>
        <dbReference type="EC" id="4.2.1.136"/>
    </reaction>
</comment>
<accession>A0A0R1VQR0</accession>
<dbReference type="PATRIC" id="fig|1423735.3.peg.819"/>
<dbReference type="InterPro" id="IPR000631">
    <property type="entry name" value="CARKD"/>
</dbReference>
<dbReference type="PANTHER" id="PTHR12592">
    <property type="entry name" value="ATP-DEPENDENT (S)-NAD(P)H-HYDRATE DEHYDRATASE FAMILY MEMBER"/>
    <property type="match status" value="1"/>
</dbReference>
<dbReference type="Proteomes" id="UP000051315">
    <property type="component" value="Unassembled WGS sequence"/>
</dbReference>
<sequence>MVLVIPITDKNLSQVIRPRAAESHKGNYGRVVIIGGNQTYGGAGIMSASAALYTGAGLITLASDPVNRTALHATHPEIMFVNWHERAELAPSITAADVIVIGPGLGLDGFARELLTWTLATVTKTQTLILDGSALTLIAQAFAEKQTSGIESTAAQLILTPHQEEWHRLSQLPIAAQTVAQNQAALTNFFPPATILVLKQHRTQVYAGEACFENTSGHPAMAIGGMGDTLTGIIAAMIGQFKSPLAATNAAVYLHGLAGETLARTHYVVLPSQLIRLVPRLMTKYAQMTD</sequence>
<dbReference type="GO" id="GO:0052855">
    <property type="term" value="F:ADP-dependent NAD(P)H-hydrate dehydratase activity"/>
    <property type="evidence" value="ECO:0007669"/>
    <property type="project" value="UniProtKB-UniRule"/>
</dbReference>
<dbReference type="EC" id="4.2.1.136" evidence="6"/>
<dbReference type="NCBIfam" id="TIGR00196">
    <property type="entry name" value="yjeF_cterm"/>
    <property type="match status" value="1"/>
</dbReference>
<feature type="binding site" evidence="6">
    <location>
        <position position="104"/>
    </location>
    <ligand>
        <name>(6S)-NADPHX</name>
        <dbReference type="ChEBI" id="CHEBI:64076"/>
    </ligand>
</feature>
<evidence type="ECO:0000256" key="1">
    <source>
        <dbReference type="ARBA" id="ARBA00022741"/>
    </source>
</evidence>
<comment type="similarity">
    <text evidence="6">Belongs to the NnrD/CARKD family.</text>
</comment>
<keyword evidence="4 6" id="KW-0520">NAD</keyword>
<dbReference type="EMBL" id="AZFX01000094">
    <property type="protein sequence ID" value="KRM08106.1"/>
    <property type="molecule type" value="Genomic_DNA"/>
</dbReference>
<dbReference type="GO" id="GO:0110051">
    <property type="term" value="P:metabolite repair"/>
    <property type="evidence" value="ECO:0007669"/>
    <property type="project" value="TreeGrafter"/>
</dbReference>
<evidence type="ECO:0000313" key="8">
    <source>
        <dbReference type="EMBL" id="KRM08106.1"/>
    </source>
</evidence>
<dbReference type="GO" id="GO:0046496">
    <property type="term" value="P:nicotinamide nucleotide metabolic process"/>
    <property type="evidence" value="ECO:0007669"/>
    <property type="project" value="UniProtKB-UniRule"/>
</dbReference>
<comment type="cofactor">
    <cofactor evidence="6">
        <name>Mg(2+)</name>
        <dbReference type="ChEBI" id="CHEBI:18420"/>
    </cofactor>
</comment>
<dbReference type="CDD" id="cd01171">
    <property type="entry name" value="YXKO-related"/>
    <property type="match status" value="1"/>
</dbReference>
<keyword evidence="2 6" id="KW-0067">ATP-binding</keyword>
<dbReference type="GO" id="GO:0005524">
    <property type="term" value="F:ATP binding"/>
    <property type="evidence" value="ECO:0007669"/>
    <property type="project" value="UniProtKB-KW"/>
</dbReference>
<keyword evidence="3 6" id="KW-0521">NADP</keyword>
<feature type="binding site" evidence="6">
    <location>
        <position position="227"/>
    </location>
    <ligand>
        <name>AMP</name>
        <dbReference type="ChEBI" id="CHEBI:456215"/>
    </ligand>
</feature>
<evidence type="ECO:0000256" key="5">
    <source>
        <dbReference type="ARBA" id="ARBA00023239"/>
    </source>
</evidence>
<dbReference type="AlphaFoldDB" id="A0A0R1VQR0"/>
<comment type="function">
    <text evidence="6">Catalyzes the dehydration of the S-form of NAD(P)HX at the expense of ADP, which is converted to AMP. Together with NAD(P)HX epimerase, which catalyzes the epimerization of the S- and R-forms, the enzyme allows the repair of both epimers of NAD(P)HX, a damaged form of NAD(P)H that is a result of enzymatic or heat-dependent hydration.</text>
</comment>
<dbReference type="GO" id="GO:0052856">
    <property type="term" value="F:NAD(P)HX epimerase activity"/>
    <property type="evidence" value="ECO:0007669"/>
    <property type="project" value="TreeGrafter"/>
</dbReference>
<comment type="subunit">
    <text evidence="6">Homotetramer.</text>
</comment>
<feature type="domain" description="YjeF C-terminal" evidence="7">
    <location>
        <begin position="8"/>
        <end position="285"/>
    </location>
</feature>
<evidence type="ECO:0000313" key="9">
    <source>
        <dbReference type="Proteomes" id="UP000051315"/>
    </source>
</evidence>
<dbReference type="InterPro" id="IPR017953">
    <property type="entry name" value="Carbohydrate_kinase_pred_CS"/>
</dbReference>
<evidence type="ECO:0000256" key="3">
    <source>
        <dbReference type="ARBA" id="ARBA00022857"/>
    </source>
</evidence>
<dbReference type="STRING" id="1423735.FC15_GL000788"/>
<evidence type="ECO:0000256" key="6">
    <source>
        <dbReference type="HAMAP-Rule" id="MF_01965"/>
    </source>
</evidence>